<sequence>KTLLEAQQEDRKLGEKPKFRYYEIFRRSQKLGHQNGRIKIFGTDRGTKIHRKGRNRPNRPRSSRWLDVYVFRTWWQALDSVCVKRSRRCCSTCNMYIQVDMWNTRWNGQARGVAMHATEACGQPCVRWGVDLHALQSCSRPSGRGCVILHETEACSQPCGARGGTVKHEVSRCMRPGHAARHVEAVVSPCITWRRFCSSEERSVLVETSSSEDQSRRGSTCEGRERVRITEVGFGVKATGPVTWKLDHGRRPDEATMIRNFMYGLKPELGSRLAGSNFSSLSELVEKAVNVETVLEAERKTLPHSGGHTKFSQGERPNFNKGPRSYKGKGRGFGGQANNRGNTVVCYICDQPGHISKFCPNRQRSNQQGYSSIRVEDVTCFSCGHQNGRIKIFGIDRGTKIHRKGRNRPNRPRSSRWLDVYVFRTWWQALESVCVKGSRRCCSTCNMYIQVDMWSTRWNGQARGVAMHATEACGQPCVRWGVDLHALQSCSRPSGRGCVILHETEACSQPCGARGGTAKHEVSRCMRPGHAARHVEDVVSACMTSGARGAATHASGAMRSDTRAATRLVPDWLMIPINRPRTPLISTHPEHIKTTSKHKEKAKKERSSFDISTWRRFCSSEERSVLVETSSSEDQSRRGSTCEGRERVRITEVGFGVKATVNQKQVPLLGSWIMAGGQMIQMMLKQDTFGSTQEDPKIGEKKPKFRYYEIFRRSQSSVNIFPQDQSPSRVN</sequence>
<feature type="domain" description="CCHC-type" evidence="3">
    <location>
        <begin position="346"/>
        <end position="361"/>
    </location>
</feature>
<evidence type="ECO:0000256" key="1">
    <source>
        <dbReference type="PROSITE-ProRule" id="PRU00047"/>
    </source>
</evidence>
<keyword evidence="5" id="KW-1185">Reference proteome</keyword>
<keyword evidence="1" id="KW-0479">Metal-binding</keyword>
<dbReference type="InterPro" id="IPR001878">
    <property type="entry name" value="Znf_CCHC"/>
</dbReference>
<dbReference type="SUPFAM" id="SSF57756">
    <property type="entry name" value="Retrovirus zinc finger-like domains"/>
    <property type="match status" value="1"/>
</dbReference>
<name>A0ABQ7LPS6_BRACM</name>
<organism evidence="4 5">
    <name type="scientific">Brassica rapa subsp. trilocularis</name>
    <dbReference type="NCBI Taxonomy" id="1813537"/>
    <lineage>
        <taxon>Eukaryota</taxon>
        <taxon>Viridiplantae</taxon>
        <taxon>Streptophyta</taxon>
        <taxon>Embryophyta</taxon>
        <taxon>Tracheophyta</taxon>
        <taxon>Spermatophyta</taxon>
        <taxon>Magnoliopsida</taxon>
        <taxon>eudicotyledons</taxon>
        <taxon>Gunneridae</taxon>
        <taxon>Pentapetalae</taxon>
        <taxon>rosids</taxon>
        <taxon>malvids</taxon>
        <taxon>Brassicales</taxon>
        <taxon>Brassicaceae</taxon>
        <taxon>Brassiceae</taxon>
        <taxon>Brassica</taxon>
    </lineage>
</organism>
<keyword evidence="1" id="KW-0862">Zinc</keyword>
<evidence type="ECO:0000313" key="4">
    <source>
        <dbReference type="EMBL" id="KAG5388272.1"/>
    </source>
</evidence>
<dbReference type="SMART" id="SM00343">
    <property type="entry name" value="ZnF_C2HC"/>
    <property type="match status" value="1"/>
</dbReference>
<proteinExistence type="predicted"/>
<evidence type="ECO:0000259" key="3">
    <source>
        <dbReference type="PROSITE" id="PS50158"/>
    </source>
</evidence>
<dbReference type="Proteomes" id="UP000823674">
    <property type="component" value="Chromosome A08"/>
</dbReference>
<reference evidence="4 5" key="1">
    <citation type="submission" date="2021-03" db="EMBL/GenBank/DDBJ databases">
        <authorList>
            <person name="King G.J."/>
            <person name="Bancroft I."/>
            <person name="Baten A."/>
            <person name="Bloomfield J."/>
            <person name="Borpatragohain P."/>
            <person name="He Z."/>
            <person name="Irish N."/>
            <person name="Irwin J."/>
            <person name="Liu K."/>
            <person name="Mauleon R.P."/>
            <person name="Moore J."/>
            <person name="Morris R."/>
            <person name="Ostergaard L."/>
            <person name="Wang B."/>
            <person name="Wells R."/>
        </authorList>
    </citation>
    <scope>NUCLEOTIDE SEQUENCE [LARGE SCALE GENOMIC DNA]</scope>
    <source>
        <strain evidence="4">R-o-18</strain>
        <tissue evidence="4">Leaf</tissue>
    </source>
</reference>
<comment type="caution">
    <text evidence="4">The sequence shown here is derived from an EMBL/GenBank/DDBJ whole genome shotgun (WGS) entry which is preliminary data.</text>
</comment>
<dbReference type="Gene3D" id="4.10.60.10">
    <property type="entry name" value="Zinc finger, CCHC-type"/>
    <property type="match status" value="1"/>
</dbReference>
<dbReference type="EMBL" id="JADBGQ010000007">
    <property type="protein sequence ID" value="KAG5388272.1"/>
    <property type="molecule type" value="Genomic_DNA"/>
</dbReference>
<feature type="non-terminal residue" evidence="4">
    <location>
        <position position="1"/>
    </location>
</feature>
<protein>
    <recommendedName>
        <fullName evidence="3">CCHC-type domain-containing protein</fullName>
    </recommendedName>
</protein>
<evidence type="ECO:0000256" key="2">
    <source>
        <dbReference type="SAM" id="MobiDB-lite"/>
    </source>
</evidence>
<dbReference type="PROSITE" id="PS50158">
    <property type="entry name" value="ZF_CCHC"/>
    <property type="match status" value="1"/>
</dbReference>
<gene>
    <name evidence="4" type="primary">A08g501760.1_BraROA</name>
    <name evidence="4" type="ORF">IGI04_029813</name>
</gene>
<feature type="region of interest" description="Disordered" evidence="2">
    <location>
        <begin position="301"/>
        <end position="323"/>
    </location>
</feature>
<evidence type="ECO:0000313" key="5">
    <source>
        <dbReference type="Proteomes" id="UP000823674"/>
    </source>
</evidence>
<dbReference type="InterPro" id="IPR036875">
    <property type="entry name" value="Znf_CCHC_sf"/>
</dbReference>
<accession>A0ABQ7LPS6</accession>
<keyword evidence="1" id="KW-0863">Zinc-finger</keyword>